<feature type="domain" description="Phospholipid/glycerol acyltransferase" evidence="6">
    <location>
        <begin position="114"/>
        <end position="231"/>
    </location>
</feature>
<reference evidence="7" key="1">
    <citation type="submission" date="2016-12" db="EMBL/GenBank/DDBJ databases">
        <title>An insight into the sialome and mialome of the sand fly, Nyssomyia neivai.</title>
        <authorList>
            <person name="Sebastian V."/>
            <person name="Goulart T.M."/>
            <person name="Oliveira W."/>
            <person name="Calvo E."/>
            <person name="Oliveira L.F."/>
            <person name="Pinto M.C."/>
            <person name="Rosselino A.M."/>
            <person name="Ribeiro J.M."/>
        </authorList>
    </citation>
    <scope>NUCLEOTIDE SEQUENCE</scope>
</reference>
<dbReference type="GO" id="GO:0005783">
    <property type="term" value="C:endoplasmic reticulum"/>
    <property type="evidence" value="ECO:0007669"/>
    <property type="project" value="TreeGrafter"/>
</dbReference>
<evidence type="ECO:0000256" key="5">
    <source>
        <dbReference type="SAM" id="Phobius"/>
    </source>
</evidence>
<evidence type="ECO:0000313" key="7">
    <source>
        <dbReference type="EMBL" id="JAV11422.1"/>
    </source>
</evidence>
<dbReference type="AlphaFoldDB" id="A0A1L8DYQ1"/>
<name>A0A1L8DYQ1_9DIPT</name>
<evidence type="ECO:0000256" key="2">
    <source>
        <dbReference type="ARBA" id="ARBA00013211"/>
    </source>
</evidence>
<feature type="transmembrane region" description="Helical" evidence="5">
    <location>
        <begin position="54"/>
        <end position="74"/>
    </location>
</feature>
<protein>
    <recommendedName>
        <fullName evidence="2">1-acylglycerol-3-phosphate O-acyltransferase</fullName>
        <ecNumber evidence="2">2.3.1.51</ecNumber>
    </recommendedName>
</protein>
<dbReference type="PANTHER" id="PTHR10434:SF53">
    <property type="entry name" value="1-ACYL-SN-GLYCEROL-3-PHOSPHATE ACYLTRANSFERASE"/>
    <property type="match status" value="1"/>
</dbReference>
<evidence type="ECO:0000256" key="4">
    <source>
        <dbReference type="ARBA" id="ARBA00023315"/>
    </source>
</evidence>
<dbReference type="PANTHER" id="PTHR10434">
    <property type="entry name" value="1-ACYL-SN-GLYCEROL-3-PHOSPHATE ACYLTRANSFERASE"/>
    <property type="match status" value="1"/>
</dbReference>
<dbReference type="EMBL" id="GFDF01002662">
    <property type="protein sequence ID" value="JAV11422.1"/>
    <property type="molecule type" value="Transcribed_RNA"/>
</dbReference>
<evidence type="ECO:0000259" key="6">
    <source>
        <dbReference type="SMART" id="SM00563"/>
    </source>
</evidence>
<evidence type="ECO:0000256" key="1">
    <source>
        <dbReference type="ARBA" id="ARBA00004728"/>
    </source>
</evidence>
<dbReference type="EC" id="2.3.1.51" evidence="2"/>
<dbReference type="GO" id="GO:0003841">
    <property type="term" value="F:1-acylglycerol-3-phosphate O-acyltransferase activity"/>
    <property type="evidence" value="ECO:0007669"/>
    <property type="project" value="UniProtKB-EC"/>
</dbReference>
<keyword evidence="4 7" id="KW-0012">Acyltransferase</keyword>
<keyword evidence="3 7" id="KW-0808">Transferase</keyword>
<keyword evidence="5" id="KW-0472">Membrane</keyword>
<proteinExistence type="predicted"/>
<dbReference type="InterPro" id="IPR002123">
    <property type="entry name" value="Plipid/glycerol_acylTrfase"/>
</dbReference>
<accession>A0A1L8DYQ1</accession>
<dbReference type="SMART" id="SM00563">
    <property type="entry name" value="PlsC"/>
    <property type="match status" value="1"/>
</dbReference>
<comment type="pathway">
    <text evidence="1">Phospholipid metabolism; CDP-diacylglycerol biosynthesis; CDP-diacylglycerol from sn-glycerol 3-phosphate: step 2/3.</text>
</comment>
<sequence>MAIYSIISCSKCLIEWIVRGYLWTLGICLVIFVILAIAANLGNRRSKYRFLAKFIMIYFATIMGTTLLIPVFIFRPRNVINCKIVGWFIRKCSFLLEMTWEVRGARRLQDNIGGLICANHQSSIDILAMFNLWEVIDRVTGIAKKEMFYVFPFGPAAWLAGLPYIDRQSPKAGYQTLGRCAKLMKEEDIKMFIYPEGTRNSNRGLLPFKRGAFKTAITAKVPITPLVVSPYYFIDAKKYIFDKGHVIISVLDPIDTADLKDSDTDTLMTNCRNLMLEEYEKLAREVDSKAIDKEWRDRNRPRIVFKDD</sequence>
<dbReference type="SUPFAM" id="SSF69593">
    <property type="entry name" value="Glycerol-3-phosphate (1)-acyltransferase"/>
    <property type="match status" value="1"/>
</dbReference>
<evidence type="ECO:0000256" key="3">
    <source>
        <dbReference type="ARBA" id="ARBA00022679"/>
    </source>
</evidence>
<organism evidence="7">
    <name type="scientific">Nyssomyia neivai</name>
    <dbReference type="NCBI Taxonomy" id="330878"/>
    <lineage>
        <taxon>Eukaryota</taxon>
        <taxon>Metazoa</taxon>
        <taxon>Ecdysozoa</taxon>
        <taxon>Arthropoda</taxon>
        <taxon>Hexapoda</taxon>
        <taxon>Insecta</taxon>
        <taxon>Pterygota</taxon>
        <taxon>Neoptera</taxon>
        <taxon>Endopterygota</taxon>
        <taxon>Diptera</taxon>
        <taxon>Nematocera</taxon>
        <taxon>Psychodoidea</taxon>
        <taxon>Psychodidae</taxon>
        <taxon>Nyssomyia</taxon>
    </lineage>
</organism>
<dbReference type="GO" id="GO:0006654">
    <property type="term" value="P:phosphatidic acid biosynthetic process"/>
    <property type="evidence" value="ECO:0007669"/>
    <property type="project" value="TreeGrafter"/>
</dbReference>
<dbReference type="Pfam" id="PF01553">
    <property type="entry name" value="Acyltransferase"/>
    <property type="match status" value="1"/>
</dbReference>
<keyword evidence="5" id="KW-1133">Transmembrane helix</keyword>
<dbReference type="CDD" id="cd07989">
    <property type="entry name" value="LPLAT_AGPAT-like"/>
    <property type="match status" value="1"/>
</dbReference>
<keyword evidence="5" id="KW-0812">Transmembrane</keyword>
<feature type="transmembrane region" description="Helical" evidence="5">
    <location>
        <begin position="20"/>
        <end position="42"/>
    </location>
</feature>